<proteinExistence type="predicted"/>
<dbReference type="AlphaFoldDB" id="A0A1G7QQ96"/>
<dbReference type="EMBL" id="FMZW01000102">
    <property type="protein sequence ID" value="SDG00672.1"/>
    <property type="molecule type" value="Genomic_DNA"/>
</dbReference>
<name>A0A1G7QQ96_9BRAD</name>
<gene>
    <name evidence="1" type="ORF">SAMN05216337_11028</name>
</gene>
<evidence type="ECO:0000313" key="1">
    <source>
        <dbReference type="EMBL" id="SDG00672.1"/>
    </source>
</evidence>
<sequence length="207" mass="23231">MRHRTQAAYSGAVWATHYASFSSTSLHNGNEMVAASRELPVSCYGLEVDGRLEAEFTTRDGARPGREESKKRFPCFRSGFMTRRRMRPRRSTVHPLRIRLRSSSPGVLGKGARRHQECRRRYHCPVPGYPFNRSRRGTRSRVPPSASLCSRSCGCHFPLKRCAARTPAGRSPLQNGISSWPRRRLASAHCVCAGKAKSVLVGWHVVV</sequence>
<reference evidence="1 2" key="1">
    <citation type="submission" date="2016-10" db="EMBL/GenBank/DDBJ databases">
        <authorList>
            <person name="de Groot N.N."/>
        </authorList>
    </citation>
    <scope>NUCLEOTIDE SEQUENCE [LARGE SCALE GENOMIC DNA]</scope>
    <source>
        <strain evidence="1 2">R5</strain>
    </source>
</reference>
<dbReference type="Proteomes" id="UP000199245">
    <property type="component" value="Unassembled WGS sequence"/>
</dbReference>
<organism evidence="1 2">
    <name type="scientific">Bradyrhizobium brasilense</name>
    <dbReference type="NCBI Taxonomy" id="1419277"/>
    <lineage>
        <taxon>Bacteria</taxon>
        <taxon>Pseudomonadati</taxon>
        <taxon>Pseudomonadota</taxon>
        <taxon>Alphaproteobacteria</taxon>
        <taxon>Hyphomicrobiales</taxon>
        <taxon>Nitrobacteraceae</taxon>
        <taxon>Bradyrhizobium</taxon>
    </lineage>
</organism>
<evidence type="ECO:0000313" key="2">
    <source>
        <dbReference type="Proteomes" id="UP000199245"/>
    </source>
</evidence>
<protein>
    <submittedName>
        <fullName evidence="1">Uncharacterized protein</fullName>
    </submittedName>
</protein>
<accession>A0A1G7QQ96</accession>